<evidence type="ECO:0000259" key="8">
    <source>
        <dbReference type="PROSITE" id="PS00036"/>
    </source>
</evidence>
<organism evidence="9">
    <name type="scientific">Phaffia rhodozyma</name>
    <name type="common">Yeast</name>
    <name type="synonym">Xanthophyllomyces dendrorhous</name>
    <dbReference type="NCBI Taxonomy" id="264483"/>
    <lineage>
        <taxon>Eukaryota</taxon>
        <taxon>Fungi</taxon>
        <taxon>Dikarya</taxon>
        <taxon>Basidiomycota</taxon>
        <taxon>Agaricomycotina</taxon>
        <taxon>Tremellomycetes</taxon>
        <taxon>Cystofilobasidiales</taxon>
        <taxon>Mrakiaceae</taxon>
        <taxon>Phaffia</taxon>
    </lineage>
</organism>
<feature type="compositionally biased region" description="Basic and acidic residues" evidence="7">
    <location>
        <begin position="194"/>
        <end position="205"/>
    </location>
</feature>
<feature type="region of interest" description="Disordered" evidence="7">
    <location>
        <begin position="663"/>
        <end position="684"/>
    </location>
</feature>
<evidence type="ECO:0000256" key="1">
    <source>
        <dbReference type="ARBA" id="ARBA00004123"/>
    </source>
</evidence>
<evidence type="ECO:0000256" key="5">
    <source>
        <dbReference type="ARBA" id="ARBA00023163"/>
    </source>
</evidence>
<feature type="compositionally biased region" description="Basic and acidic residues" evidence="7">
    <location>
        <begin position="162"/>
        <end position="178"/>
    </location>
</feature>
<feature type="domain" description="BZIP" evidence="8">
    <location>
        <begin position="269"/>
        <end position="284"/>
    </location>
</feature>
<feature type="compositionally biased region" description="Low complexity" evidence="7">
    <location>
        <begin position="359"/>
        <end position="382"/>
    </location>
</feature>
<dbReference type="GO" id="GO:0005634">
    <property type="term" value="C:nucleus"/>
    <property type="evidence" value="ECO:0007669"/>
    <property type="project" value="UniProtKB-SubCell"/>
</dbReference>
<feature type="compositionally biased region" description="Polar residues" evidence="7">
    <location>
        <begin position="563"/>
        <end position="578"/>
    </location>
</feature>
<feature type="region of interest" description="Disordered" evidence="7">
    <location>
        <begin position="143"/>
        <end position="260"/>
    </location>
</feature>
<accession>A0A0F7SJ84</accession>
<feature type="compositionally biased region" description="Basic and acidic residues" evidence="7">
    <location>
        <begin position="512"/>
        <end position="523"/>
    </location>
</feature>
<dbReference type="SUPFAM" id="SSF57959">
    <property type="entry name" value="Leucine zipper domain"/>
    <property type="match status" value="1"/>
</dbReference>
<dbReference type="GO" id="GO:0003677">
    <property type="term" value="F:DNA binding"/>
    <property type="evidence" value="ECO:0007669"/>
    <property type="project" value="UniProtKB-KW"/>
</dbReference>
<keyword evidence="6" id="KW-0539">Nucleus</keyword>
<proteinExistence type="inferred from homology"/>
<reference evidence="9" key="1">
    <citation type="submission" date="2014-08" db="EMBL/GenBank/DDBJ databases">
        <authorList>
            <person name="Sharma Rahul"/>
            <person name="Thines Marco"/>
        </authorList>
    </citation>
    <scope>NUCLEOTIDE SEQUENCE</scope>
</reference>
<evidence type="ECO:0000256" key="7">
    <source>
        <dbReference type="SAM" id="MobiDB-lite"/>
    </source>
</evidence>
<keyword evidence="3" id="KW-0805">Transcription regulation</keyword>
<evidence type="ECO:0000256" key="6">
    <source>
        <dbReference type="ARBA" id="ARBA00023242"/>
    </source>
</evidence>
<dbReference type="CDD" id="cd14810">
    <property type="entry name" value="bZIP_u1"/>
    <property type="match status" value="1"/>
</dbReference>
<feature type="region of interest" description="Disordered" evidence="7">
    <location>
        <begin position="79"/>
        <end position="126"/>
    </location>
</feature>
<feature type="region of interest" description="Disordered" evidence="7">
    <location>
        <begin position="559"/>
        <end position="592"/>
    </location>
</feature>
<dbReference type="PANTHER" id="PTHR47416:SF8">
    <property type="entry name" value="BASIC-LEUCINE ZIPPER TRANSCRIPTION FACTOR E-RELATED"/>
    <property type="match status" value="1"/>
</dbReference>
<evidence type="ECO:0000256" key="3">
    <source>
        <dbReference type="ARBA" id="ARBA00023015"/>
    </source>
</evidence>
<feature type="compositionally biased region" description="Low complexity" evidence="7">
    <location>
        <begin position="79"/>
        <end position="91"/>
    </location>
</feature>
<comment type="similarity">
    <text evidence="2">Belongs to the bZIP family.</text>
</comment>
<feature type="region of interest" description="Disordered" evidence="7">
    <location>
        <begin position="333"/>
        <end position="387"/>
    </location>
</feature>
<dbReference type="Gene3D" id="1.20.5.170">
    <property type="match status" value="1"/>
</dbReference>
<keyword evidence="4" id="KW-0238">DNA-binding</keyword>
<feature type="compositionally biased region" description="Polar residues" evidence="7">
    <location>
        <begin position="109"/>
        <end position="126"/>
    </location>
</feature>
<feature type="compositionally biased region" description="Polar residues" evidence="7">
    <location>
        <begin position="334"/>
        <end position="358"/>
    </location>
</feature>
<dbReference type="SMART" id="SM00338">
    <property type="entry name" value="BRLZ"/>
    <property type="match status" value="1"/>
</dbReference>
<sequence>MSYQPWLQAVLTKSLEDAIKPLDFWNMDSVLLSGSPVDSASSPESTEEAVCLPTKESPTAHLTGWENYFKQPNFFSSPDSVSTSPSSVANSLPGDSQPSSFPPHLVMASPSQAVSEPTGQSPAENASELATFSAPFLDDVLTSSPHTFSPSPPAIQPVSPRLTDRAASDTNHEAQDETKDSEEDEDGDGEESEDSGHCPTEKRTADSPLLSASNASIEMPQKTFKQTARRAAGGHLMSRVVIEEGEERGPDDDWRPSPEEYKTLSSKQKRQLRNKISARNFRNRRKDYITALEGHLGERDRLIAAVKDELGSTKWENEALRREIMALKNAVSLRGSSPTNTPSPLPFTGTTVNPSQLKATSSSSQPTTSAVSSSSIATTSSAPQPNLNPLFNYHTPITHIPFHMSQPVNLPTGTSQTGTFDQFIDSTPFGVRNETVEAWKNQLWTRLAREEAWGANSSVTNSGLKPAFWTSSASSSVTPSPSSPPAGSLGAILVGLSYKAPSISAPPPPPYKEIEHSLTDETGHAPSSCSPGGGWTIANRLSKAFMDAFVTPTPGLTPPTPLFIQQISTGNSASSSSRQKTDHQTSHQPYGSSAALKAGGSFDYDKLASLLAGRSRIEIVPNSTPISSKVNIGPVSSFSPAAGPSTPRDACRALDLIMQSLSLGSSGCSSSSFKGRETRSKSVV</sequence>
<dbReference type="InterPro" id="IPR046347">
    <property type="entry name" value="bZIP_sf"/>
</dbReference>
<name>A0A0F7SJ84_PHARH</name>
<feature type="compositionally biased region" description="Basic and acidic residues" evidence="7">
    <location>
        <begin position="247"/>
        <end position="260"/>
    </location>
</feature>
<comment type="subcellular location">
    <subcellularLocation>
        <location evidence="1">Nucleus</location>
    </subcellularLocation>
</comment>
<evidence type="ECO:0000313" key="9">
    <source>
        <dbReference type="EMBL" id="CDZ98490.1"/>
    </source>
</evidence>
<evidence type="ECO:0000256" key="2">
    <source>
        <dbReference type="ARBA" id="ARBA00007163"/>
    </source>
</evidence>
<feature type="region of interest" description="Disordered" evidence="7">
    <location>
        <begin position="504"/>
        <end position="531"/>
    </location>
</feature>
<dbReference type="GO" id="GO:0003700">
    <property type="term" value="F:DNA-binding transcription factor activity"/>
    <property type="evidence" value="ECO:0007669"/>
    <property type="project" value="InterPro"/>
</dbReference>
<protein>
    <submittedName>
        <fullName evidence="9">Basic-leucine zipper domain</fullName>
    </submittedName>
</protein>
<evidence type="ECO:0000256" key="4">
    <source>
        <dbReference type="ARBA" id="ARBA00023125"/>
    </source>
</evidence>
<feature type="compositionally biased region" description="Low complexity" evidence="7">
    <location>
        <begin position="663"/>
        <end position="672"/>
    </location>
</feature>
<feature type="compositionally biased region" description="Basic and acidic residues" evidence="7">
    <location>
        <begin position="674"/>
        <end position="684"/>
    </location>
</feature>
<dbReference type="AlphaFoldDB" id="A0A0F7SJ84"/>
<dbReference type="PROSITE" id="PS00036">
    <property type="entry name" value="BZIP_BASIC"/>
    <property type="match status" value="1"/>
</dbReference>
<dbReference type="InterPro" id="IPR004827">
    <property type="entry name" value="bZIP"/>
</dbReference>
<dbReference type="PANTHER" id="PTHR47416">
    <property type="entry name" value="BASIC-LEUCINE ZIPPER TRANSCRIPTION FACTOR F-RELATED"/>
    <property type="match status" value="1"/>
</dbReference>
<dbReference type="EMBL" id="LN483345">
    <property type="protein sequence ID" value="CDZ98490.1"/>
    <property type="molecule type" value="Genomic_DNA"/>
</dbReference>
<keyword evidence="5" id="KW-0804">Transcription</keyword>
<feature type="compositionally biased region" description="Acidic residues" evidence="7">
    <location>
        <begin position="179"/>
        <end position="193"/>
    </location>
</feature>